<proteinExistence type="predicted"/>
<feature type="domain" description="SCP2" evidence="1">
    <location>
        <begin position="43"/>
        <end position="142"/>
    </location>
</feature>
<protein>
    <submittedName>
        <fullName evidence="2">SCP2 sterol-binding domain-containing protein</fullName>
    </submittedName>
</protein>
<dbReference type="InterPro" id="IPR003033">
    <property type="entry name" value="SCP2_sterol-bd_dom"/>
</dbReference>
<organism evidence="2 3">
    <name type="scientific">Bosea rubneri</name>
    <dbReference type="NCBI Taxonomy" id="3075434"/>
    <lineage>
        <taxon>Bacteria</taxon>
        <taxon>Pseudomonadati</taxon>
        <taxon>Pseudomonadota</taxon>
        <taxon>Alphaproteobacteria</taxon>
        <taxon>Hyphomicrobiales</taxon>
        <taxon>Boseaceae</taxon>
        <taxon>Bosea</taxon>
    </lineage>
</organism>
<name>A0ABU3S686_9HYPH</name>
<dbReference type="SUPFAM" id="SSF55718">
    <property type="entry name" value="SCP-like"/>
    <property type="match status" value="1"/>
</dbReference>
<dbReference type="EMBL" id="JAWDID010000011">
    <property type="protein sequence ID" value="MDU0340226.1"/>
    <property type="molecule type" value="Genomic_DNA"/>
</dbReference>
<sequence length="187" mass="20025">MPNSATPNAAPPGPLVLPPWLTHAMAPLPLGPLQPLLALTLSRIGRLHPDLYGRLGEHAEKRFGIEPTDLPFAFVLEPRPERPQARAVRRLPPGLDVRIRGPLSGLIGMAEGRLDGDALFFSRTLSIEGDMEATLALRNALDDARLDFGTLLLGCLGPLGTRAAAFLRRQTGRARPAQAAPGGSSWN</sequence>
<comment type="caution">
    <text evidence="2">The sequence shown here is derived from an EMBL/GenBank/DDBJ whole genome shotgun (WGS) entry which is preliminary data.</text>
</comment>
<accession>A0ABU3S686</accession>
<dbReference type="Proteomes" id="UP001254257">
    <property type="component" value="Unassembled WGS sequence"/>
</dbReference>
<evidence type="ECO:0000313" key="2">
    <source>
        <dbReference type="EMBL" id="MDU0340226.1"/>
    </source>
</evidence>
<reference evidence="2 3" key="1">
    <citation type="submission" date="2023-09" db="EMBL/GenBank/DDBJ databases">
        <title>Whole genome shotgun sequencing (WGS) of Bosea sp. ZW T0_25, isolated from stored onions (Allium cepa).</title>
        <authorList>
            <person name="Stoll D.A."/>
            <person name="Huch M."/>
        </authorList>
    </citation>
    <scope>NUCLEOTIDE SEQUENCE [LARGE SCALE GENOMIC DNA]</scope>
    <source>
        <strain evidence="2 3">ZW T0_25</strain>
    </source>
</reference>
<dbReference type="RefSeq" id="WP_316018097.1">
    <property type="nucleotide sequence ID" value="NZ_JAWDID010000011.1"/>
</dbReference>
<evidence type="ECO:0000313" key="3">
    <source>
        <dbReference type="Proteomes" id="UP001254257"/>
    </source>
</evidence>
<keyword evidence="3" id="KW-1185">Reference proteome</keyword>
<evidence type="ECO:0000259" key="1">
    <source>
        <dbReference type="Pfam" id="PF02036"/>
    </source>
</evidence>
<gene>
    <name evidence="2" type="ORF">RKE40_10055</name>
</gene>
<dbReference type="Pfam" id="PF02036">
    <property type="entry name" value="SCP2"/>
    <property type="match status" value="1"/>
</dbReference>
<dbReference type="InterPro" id="IPR036527">
    <property type="entry name" value="SCP2_sterol-bd_dom_sf"/>
</dbReference>